<evidence type="ECO:0000256" key="2">
    <source>
        <dbReference type="ARBA" id="ARBA00022517"/>
    </source>
</evidence>
<comment type="caution">
    <text evidence="7">The sequence shown here is derived from an EMBL/GenBank/DDBJ whole genome shotgun (WGS) entry which is preliminary data.</text>
</comment>
<dbReference type="Gene3D" id="3.30.420.140">
    <property type="entry name" value="YqgF/RNase H-like domain"/>
    <property type="match status" value="1"/>
</dbReference>
<evidence type="ECO:0000259" key="6">
    <source>
        <dbReference type="SMART" id="SM00732"/>
    </source>
</evidence>
<keyword evidence="1 5" id="KW-0963">Cytoplasm</keyword>
<evidence type="ECO:0000256" key="3">
    <source>
        <dbReference type="ARBA" id="ARBA00022722"/>
    </source>
</evidence>
<dbReference type="GO" id="GO:0005829">
    <property type="term" value="C:cytosol"/>
    <property type="evidence" value="ECO:0007669"/>
    <property type="project" value="TreeGrafter"/>
</dbReference>
<dbReference type="InterPro" id="IPR012337">
    <property type="entry name" value="RNaseH-like_sf"/>
</dbReference>
<dbReference type="InterPro" id="IPR006641">
    <property type="entry name" value="YqgF/RNaseH-like_dom"/>
</dbReference>
<reference evidence="7 8" key="1">
    <citation type="submission" date="2017-09" db="EMBL/GenBank/DDBJ databases">
        <title>Depth-based differentiation of microbial function through sediment-hosted aquifers and enrichment of novel symbionts in the deep terrestrial subsurface.</title>
        <authorList>
            <person name="Probst A.J."/>
            <person name="Ladd B."/>
            <person name="Jarett J.K."/>
            <person name="Geller-Mcgrath D.E."/>
            <person name="Sieber C.M."/>
            <person name="Emerson J.B."/>
            <person name="Anantharaman K."/>
            <person name="Thomas B.C."/>
            <person name="Malmstrom R."/>
            <person name="Stieglmeier M."/>
            <person name="Klingl A."/>
            <person name="Woyke T."/>
            <person name="Ryan C.M."/>
            <person name="Banfield J.F."/>
        </authorList>
    </citation>
    <scope>NUCLEOTIDE SEQUENCE [LARGE SCALE GENOMIC DNA]</scope>
    <source>
        <strain evidence="7">CG11_big_fil_rev_8_21_14_0_20_39_34</strain>
    </source>
</reference>
<dbReference type="InterPro" id="IPR037027">
    <property type="entry name" value="YqgF/RNaseH-like_dom_sf"/>
</dbReference>
<evidence type="ECO:0000256" key="5">
    <source>
        <dbReference type="HAMAP-Rule" id="MF_00651"/>
    </source>
</evidence>
<dbReference type="SUPFAM" id="SSF53098">
    <property type="entry name" value="Ribonuclease H-like"/>
    <property type="match status" value="1"/>
</dbReference>
<name>A0A2H0N630_9BACT</name>
<organism evidence="7 8">
    <name type="scientific">Candidatus Magasanikbacteria bacterium CG11_big_fil_rev_8_21_14_0_20_39_34</name>
    <dbReference type="NCBI Taxonomy" id="1974653"/>
    <lineage>
        <taxon>Bacteria</taxon>
        <taxon>Candidatus Magasanikiibacteriota</taxon>
    </lineage>
</organism>
<evidence type="ECO:0000256" key="4">
    <source>
        <dbReference type="ARBA" id="ARBA00022801"/>
    </source>
</evidence>
<feature type="domain" description="YqgF/RNase H-like" evidence="6">
    <location>
        <begin position="1"/>
        <end position="101"/>
    </location>
</feature>
<protein>
    <recommendedName>
        <fullName evidence="5">Putative pre-16S rRNA nuclease</fullName>
        <ecNumber evidence="5">3.1.-.-</ecNumber>
    </recommendedName>
</protein>
<keyword evidence="2 5" id="KW-0690">Ribosome biogenesis</keyword>
<dbReference type="SMART" id="SM00732">
    <property type="entry name" value="YqgFc"/>
    <property type="match status" value="1"/>
</dbReference>
<dbReference type="AlphaFoldDB" id="A0A2H0N630"/>
<evidence type="ECO:0000313" key="8">
    <source>
        <dbReference type="Proteomes" id="UP000229600"/>
    </source>
</evidence>
<accession>A0A2H0N630</accession>
<comment type="similarity">
    <text evidence="5">Belongs to the YqgF HJR family.</text>
</comment>
<dbReference type="EC" id="3.1.-.-" evidence="5"/>
<dbReference type="InterPro" id="IPR005227">
    <property type="entry name" value="YqgF"/>
</dbReference>
<proteinExistence type="inferred from homology"/>
<comment type="function">
    <text evidence="5">Could be a nuclease involved in processing of the 5'-end of pre-16S rRNA.</text>
</comment>
<dbReference type="GO" id="GO:0004518">
    <property type="term" value="F:nuclease activity"/>
    <property type="evidence" value="ECO:0007669"/>
    <property type="project" value="UniProtKB-KW"/>
</dbReference>
<dbReference type="EMBL" id="PCWN01000011">
    <property type="protein sequence ID" value="PIR03575.1"/>
    <property type="molecule type" value="Genomic_DNA"/>
</dbReference>
<sequence>MNILAIDFGTKNLGLAWCSEGLDLILPYGRIQTQNPEQRDQELIALVKNERIEKVVVGLPLGMQGEENVNTERIRNFVEHLKKQLDIEFDFVDERFTTQQASNTAGDISSDEKSAMIILETYLQKAKDS</sequence>
<dbReference type="Pfam" id="PF03652">
    <property type="entry name" value="RuvX"/>
    <property type="match status" value="1"/>
</dbReference>
<evidence type="ECO:0000256" key="1">
    <source>
        <dbReference type="ARBA" id="ARBA00022490"/>
    </source>
</evidence>
<dbReference type="CDD" id="cd16964">
    <property type="entry name" value="YqgF"/>
    <property type="match status" value="1"/>
</dbReference>
<dbReference type="PANTHER" id="PTHR33317:SF4">
    <property type="entry name" value="POLYNUCLEOTIDYL TRANSFERASE, RIBONUCLEASE H-LIKE SUPERFAMILY PROTEIN"/>
    <property type="match status" value="1"/>
</dbReference>
<gene>
    <name evidence="7" type="ORF">COV59_05290</name>
</gene>
<keyword evidence="3 5" id="KW-0540">Nuclease</keyword>
<dbReference type="HAMAP" id="MF_00651">
    <property type="entry name" value="Nuclease_YqgF"/>
    <property type="match status" value="1"/>
</dbReference>
<comment type="subcellular location">
    <subcellularLocation>
        <location evidence="5">Cytoplasm</location>
    </subcellularLocation>
</comment>
<dbReference type="Proteomes" id="UP000229600">
    <property type="component" value="Unassembled WGS sequence"/>
</dbReference>
<keyword evidence="4 5" id="KW-0378">Hydrolase</keyword>
<evidence type="ECO:0000313" key="7">
    <source>
        <dbReference type="EMBL" id="PIR03575.1"/>
    </source>
</evidence>
<dbReference type="NCBIfam" id="TIGR00250">
    <property type="entry name" value="RNAse_H_YqgF"/>
    <property type="match status" value="1"/>
</dbReference>
<dbReference type="GO" id="GO:0000967">
    <property type="term" value="P:rRNA 5'-end processing"/>
    <property type="evidence" value="ECO:0007669"/>
    <property type="project" value="UniProtKB-UniRule"/>
</dbReference>
<dbReference type="GO" id="GO:0016788">
    <property type="term" value="F:hydrolase activity, acting on ester bonds"/>
    <property type="evidence" value="ECO:0007669"/>
    <property type="project" value="UniProtKB-UniRule"/>
</dbReference>
<dbReference type="PANTHER" id="PTHR33317">
    <property type="entry name" value="POLYNUCLEOTIDYL TRANSFERASE, RIBONUCLEASE H-LIKE SUPERFAMILY PROTEIN"/>
    <property type="match status" value="1"/>
</dbReference>